<dbReference type="Pfam" id="PF07690">
    <property type="entry name" value="MFS_1"/>
    <property type="match status" value="1"/>
</dbReference>
<reference evidence="8" key="1">
    <citation type="submission" date="2016-10" db="EMBL/GenBank/DDBJ databases">
        <authorList>
            <person name="Varghese N."/>
            <person name="Submissions S."/>
        </authorList>
    </citation>
    <scope>NUCLEOTIDE SEQUENCE [LARGE SCALE GENOMIC DNA]</scope>
    <source>
        <strain evidence="8">DSM 45789</strain>
    </source>
</reference>
<dbReference type="InterPro" id="IPR036259">
    <property type="entry name" value="MFS_trans_sf"/>
</dbReference>
<keyword evidence="8" id="KW-1185">Reference proteome</keyword>
<dbReference type="GO" id="GO:0005886">
    <property type="term" value="C:plasma membrane"/>
    <property type="evidence" value="ECO:0007669"/>
    <property type="project" value="UniProtKB-SubCell"/>
</dbReference>
<proteinExistence type="predicted"/>
<feature type="transmembrane region" description="Helical" evidence="6">
    <location>
        <begin position="12"/>
        <end position="35"/>
    </location>
</feature>
<feature type="transmembrane region" description="Helical" evidence="6">
    <location>
        <begin position="142"/>
        <end position="162"/>
    </location>
</feature>
<feature type="transmembrane region" description="Helical" evidence="6">
    <location>
        <begin position="350"/>
        <end position="369"/>
    </location>
</feature>
<dbReference type="Proteomes" id="UP000198660">
    <property type="component" value="Unassembled WGS sequence"/>
</dbReference>
<dbReference type="EMBL" id="FPAA01000003">
    <property type="protein sequence ID" value="SFS53647.1"/>
    <property type="molecule type" value="Genomic_DNA"/>
</dbReference>
<evidence type="ECO:0000256" key="5">
    <source>
        <dbReference type="ARBA" id="ARBA00023136"/>
    </source>
</evidence>
<evidence type="ECO:0000313" key="8">
    <source>
        <dbReference type="Proteomes" id="UP000198660"/>
    </source>
</evidence>
<dbReference type="PANTHER" id="PTHR23513">
    <property type="entry name" value="INTEGRAL MEMBRANE EFFLUX PROTEIN-RELATED"/>
    <property type="match status" value="1"/>
</dbReference>
<dbReference type="GO" id="GO:0022857">
    <property type="term" value="F:transmembrane transporter activity"/>
    <property type="evidence" value="ECO:0007669"/>
    <property type="project" value="InterPro"/>
</dbReference>
<dbReference type="OrthoDB" id="9775268at2"/>
<evidence type="ECO:0000256" key="1">
    <source>
        <dbReference type="ARBA" id="ARBA00004651"/>
    </source>
</evidence>
<gene>
    <name evidence="7" type="ORF">SAMN05444972_103249</name>
</gene>
<dbReference type="InterPro" id="IPR011701">
    <property type="entry name" value="MFS"/>
</dbReference>
<evidence type="ECO:0000313" key="7">
    <source>
        <dbReference type="EMBL" id="SFS53647.1"/>
    </source>
</evidence>
<dbReference type="Gene3D" id="1.20.1250.20">
    <property type="entry name" value="MFS general substrate transporter like domains"/>
    <property type="match status" value="1"/>
</dbReference>
<accession>A0A1I6QMF6</accession>
<protein>
    <submittedName>
        <fullName evidence="7">Major Facilitator Superfamily protein</fullName>
    </submittedName>
</protein>
<comment type="subcellular location">
    <subcellularLocation>
        <location evidence="1">Cell membrane</location>
        <topology evidence="1">Multi-pass membrane protein</topology>
    </subcellularLocation>
</comment>
<dbReference type="SUPFAM" id="SSF103473">
    <property type="entry name" value="MFS general substrate transporter"/>
    <property type="match status" value="1"/>
</dbReference>
<dbReference type="AlphaFoldDB" id="A0A1I6QMF6"/>
<name>A0A1I6QMF6_9BACL</name>
<organism evidence="7 8">
    <name type="scientific">Marininema halotolerans</name>
    <dbReference type="NCBI Taxonomy" id="1155944"/>
    <lineage>
        <taxon>Bacteria</taxon>
        <taxon>Bacillati</taxon>
        <taxon>Bacillota</taxon>
        <taxon>Bacilli</taxon>
        <taxon>Bacillales</taxon>
        <taxon>Thermoactinomycetaceae</taxon>
        <taxon>Marininema</taxon>
    </lineage>
</organism>
<feature type="transmembrane region" description="Helical" evidence="6">
    <location>
        <begin position="102"/>
        <end position="121"/>
    </location>
</feature>
<evidence type="ECO:0000256" key="2">
    <source>
        <dbReference type="ARBA" id="ARBA00022475"/>
    </source>
</evidence>
<feature type="transmembrane region" description="Helical" evidence="6">
    <location>
        <begin position="220"/>
        <end position="241"/>
    </location>
</feature>
<evidence type="ECO:0000256" key="3">
    <source>
        <dbReference type="ARBA" id="ARBA00022692"/>
    </source>
</evidence>
<evidence type="ECO:0000256" key="6">
    <source>
        <dbReference type="SAM" id="Phobius"/>
    </source>
</evidence>
<sequence length="411" mass="45741">MRGLHYPPNLWKLIVANMTSAIGSGITGVAVPWMLIAQEGGKEIYGWFMLGMTGVSFLLAPWVGVIVDRFRRRNILMVNQLLGIGLTLPFAIWGMLGGEYGAWHFIIISAGSFLYYTIHYPTQFAFVQLLVSPKQYTSVNSVLEVQGQAGAMISGGLSVWLIEIWELSTILFVDAMTFGISFLMILLISFKEANSGEGKRITWLKDMKEGFQWLRHQPKLTFFLLFALFPFLGVMAGNYLNPIFVQHTLGDGASTLAGGEMVYAVGAVLAGFSLPFFIRRMTTRRIIRWMVVIFAIATWGIAWFPITFVFLAMELFQGLGNAGTRIARNTLIMEWVPNAMIGRVHSFLNGIGYLLRMLILGSFTQVVVVRGASYAYMMLAVLMTFAAIAVLGLSGWLRREPSTHVMPQKAG</sequence>
<dbReference type="CDD" id="cd06173">
    <property type="entry name" value="MFS_MefA_like"/>
    <property type="match status" value="1"/>
</dbReference>
<keyword evidence="4 6" id="KW-1133">Transmembrane helix</keyword>
<feature type="transmembrane region" description="Helical" evidence="6">
    <location>
        <begin position="47"/>
        <end position="67"/>
    </location>
</feature>
<feature type="transmembrane region" description="Helical" evidence="6">
    <location>
        <begin position="168"/>
        <end position="190"/>
    </location>
</feature>
<evidence type="ECO:0000256" key="4">
    <source>
        <dbReference type="ARBA" id="ARBA00022989"/>
    </source>
</evidence>
<feature type="transmembrane region" description="Helical" evidence="6">
    <location>
        <begin position="376"/>
        <end position="397"/>
    </location>
</feature>
<keyword evidence="3 6" id="KW-0812">Transmembrane</keyword>
<feature type="transmembrane region" description="Helical" evidence="6">
    <location>
        <begin position="261"/>
        <end position="278"/>
    </location>
</feature>
<dbReference type="PANTHER" id="PTHR23513:SF11">
    <property type="entry name" value="STAPHYLOFERRIN A TRANSPORTER"/>
    <property type="match status" value="1"/>
</dbReference>
<keyword evidence="5 6" id="KW-0472">Membrane</keyword>
<feature type="transmembrane region" description="Helical" evidence="6">
    <location>
        <begin position="74"/>
        <end position="96"/>
    </location>
</feature>
<feature type="transmembrane region" description="Helical" evidence="6">
    <location>
        <begin position="290"/>
        <end position="313"/>
    </location>
</feature>
<dbReference type="RefSeq" id="WP_091835133.1">
    <property type="nucleotide sequence ID" value="NZ_FPAA01000003.1"/>
</dbReference>
<keyword evidence="2" id="KW-1003">Cell membrane</keyword>